<organism evidence="4 5">
    <name type="scientific">Phytophthora pseudosyringae</name>
    <dbReference type="NCBI Taxonomy" id="221518"/>
    <lineage>
        <taxon>Eukaryota</taxon>
        <taxon>Sar</taxon>
        <taxon>Stramenopiles</taxon>
        <taxon>Oomycota</taxon>
        <taxon>Peronosporomycetes</taxon>
        <taxon>Peronosporales</taxon>
        <taxon>Peronosporaceae</taxon>
        <taxon>Phytophthora</taxon>
    </lineage>
</organism>
<keyword evidence="2" id="KW-0472">Membrane</keyword>
<feature type="compositionally biased region" description="Low complexity" evidence="1">
    <location>
        <begin position="212"/>
        <end position="223"/>
    </location>
</feature>
<dbReference type="AlphaFoldDB" id="A0A8T1VVB1"/>
<dbReference type="OrthoDB" id="126238at2759"/>
<evidence type="ECO:0000313" key="5">
    <source>
        <dbReference type="Proteomes" id="UP000694044"/>
    </source>
</evidence>
<evidence type="ECO:0000256" key="1">
    <source>
        <dbReference type="SAM" id="MobiDB-lite"/>
    </source>
</evidence>
<name>A0A8T1VVB1_9STRA</name>
<keyword evidence="5" id="KW-1185">Reference proteome</keyword>
<keyword evidence="2" id="KW-0812">Transmembrane</keyword>
<feature type="signal peptide" evidence="3">
    <location>
        <begin position="1"/>
        <end position="18"/>
    </location>
</feature>
<gene>
    <name evidence="4" type="ORF">PHYPSEUDO_003227</name>
</gene>
<evidence type="ECO:0008006" key="6">
    <source>
        <dbReference type="Google" id="ProtNLM"/>
    </source>
</evidence>
<dbReference type="Proteomes" id="UP000694044">
    <property type="component" value="Unassembled WGS sequence"/>
</dbReference>
<comment type="caution">
    <text evidence="4">The sequence shown here is derived from an EMBL/GenBank/DDBJ whole genome shotgun (WGS) entry which is preliminary data.</text>
</comment>
<accession>A0A8T1VVB1</accession>
<evidence type="ECO:0000313" key="4">
    <source>
        <dbReference type="EMBL" id="KAG7383870.1"/>
    </source>
</evidence>
<feature type="chain" id="PRO_5035912834" description="TKL protein kinase" evidence="3">
    <location>
        <begin position="19"/>
        <end position="310"/>
    </location>
</feature>
<sequence>MASSAVFACSLLFASATARTVSFTSYFADDACSGTPQFIFEEDVASCQFADCAALSVESGAANSSRVDCYGNDRTETAALFADADAPYVLLEQYTPANTCDSFSSGQAFYADGLCRALPNVSTYGSVVAAVNEDLSVELQLYSDAACADVESTYPVASSDVEWTCFVGYSSDYGLVFYTSASKTYSSSMGSGGANASTTGSDFTIVNVGASSTSSSGDATTTSQPVTSGSSGGSGGSSVGGGVIAAIVVGCIVVLAFIAFCFWWRKRRGRASEGTEGRSKDAYGEVLLGQESQAVMNDAELMVIKDSEVL</sequence>
<evidence type="ECO:0000256" key="3">
    <source>
        <dbReference type="SAM" id="SignalP"/>
    </source>
</evidence>
<evidence type="ECO:0000256" key="2">
    <source>
        <dbReference type="SAM" id="Phobius"/>
    </source>
</evidence>
<feature type="region of interest" description="Disordered" evidence="1">
    <location>
        <begin position="212"/>
        <end position="235"/>
    </location>
</feature>
<reference evidence="4" key="1">
    <citation type="submission" date="2021-02" db="EMBL/GenBank/DDBJ databases">
        <authorList>
            <person name="Palmer J.M."/>
        </authorList>
    </citation>
    <scope>NUCLEOTIDE SEQUENCE</scope>
    <source>
        <strain evidence="4">SCRP734</strain>
    </source>
</reference>
<proteinExistence type="predicted"/>
<feature type="transmembrane region" description="Helical" evidence="2">
    <location>
        <begin position="243"/>
        <end position="264"/>
    </location>
</feature>
<keyword evidence="3" id="KW-0732">Signal</keyword>
<keyword evidence="2" id="KW-1133">Transmembrane helix</keyword>
<protein>
    <recommendedName>
        <fullName evidence="6">TKL protein kinase</fullName>
    </recommendedName>
</protein>
<dbReference type="EMBL" id="JAGDFM010000164">
    <property type="protein sequence ID" value="KAG7383870.1"/>
    <property type="molecule type" value="Genomic_DNA"/>
</dbReference>